<proteinExistence type="inferred from homology"/>
<reference evidence="3" key="1">
    <citation type="journal article" date="2020" name="Int. J. Syst. Evol. Microbiol.">
        <title>Alteromonas alba sp. nov., a marine bacterium isolated from the seawater of the West Pacific Ocean.</title>
        <authorList>
            <person name="Sun C."/>
            <person name="Wu Y.-H."/>
            <person name="Xamxidin M."/>
            <person name="Cheng H."/>
            <person name="Xu X.-W."/>
        </authorList>
    </citation>
    <scope>NUCLEOTIDE SEQUENCE [LARGE SCALE GENOMIC DNA]</scope>
    <source>
        <strain evidence="3">190</strain>
    </source>
</reference>
<dbReference type="Gene3D" id="1.20.120.740">
    <property type="entry name" value="YgfB uncharacterised protein family UPF0149, PF03695"/>
    <property type="match status" value="1"/>
</dbReference>
<evidence type="ECO:0000313" key="2">
    <source>
        <dbReference type="EMBL" id="PRO72055.1"/>
    </source>
</evidence>
<dbReference type="PANTHER" id="PTHR37528:SF1">
    <property type="entry name" value="UPF0149 PROTEIN YGFB"/>
    <property type="match status" value="1"/>
</dbReference>
<keyword evidence="3" id="KW-1185">Reference proteome</keyword>
<dbReference type="InterPro" id="IPR011978">
    <property type="entry name" value="YgfB-like"/>
</dbReference>
<dbReference type="AlphaFoldDB" id="A0A2S9V6S7"/>
<dbReference type="EMBL" id="PVNP01000193">
    <property type="protein sequence ID" value="PRO72055.1"/>
    <property type="molecule type" value="Genomic_DNA"/>
</dbReference>
<accession>A0A2S9V6S7</accession>
<name>A0A2S9V6S7_9ALTE</name>
<dbReference type="NCBIfam" id="TIGR02292">
    <property type="entry name" value="ygfB_yecA"/>
    <property type="match status" value="1"/>
</dbReference>
<protein>
    <submittedName>
        <fullName evidence="2">YecA family protein</fullName>
    </submittedName>
</protein>
<evidence type="ECO:0000313" key="3">
    <source>
        <dbReference type="Proteomes" id="UP000238949"/>
    </source>
</evidence>
<dbReference type="GO" id="GO:0005829">
    <property type="term" value="C:cytosol"/>
    <property type="evidence" value="ECO:0007669"/>
    <property type="project" value="TreeGrafter"/>
</dbReference>
<gene>
    <name evidence="2" type="ORF">C6Y40_18780</name>
</gene>
<comment type="similarity">
    <text evidence="1">Belongs to the UPF0149 family.</text>
</comment>
<dbReference type="Pfam" id="PF03695">
    <property type="entry name" value="UPF0149"/>
    <property type="match status" value="1"/>
</dbReference>
<dbReference type="PANTHER" id="PTHR37528">
    <property type="entry name" value="UPF0149 PROTEIN YGFB"/>
    <property type="match status" value="1"/>
</dbReference>
<dbReference type="Proteomes" id="UP000238949">
    <property type="component" value="Unassembled WGS sequence"/>
</dbReference>
<organism evidence="2 3">
    <name type="scientific">Alteromonas alba</name>
    <dbReference type="NCBI Taxonomy" id="2079529"/>
    <lineage>
        <taxon>Bacteria</taxon>
        <taxon>Pseudomonadati</taxon>
        <taxon>Pseudomonadota</taxon>
        <taxon>Gammaproteobacteria</taxon>
        <taxon>Alteromonadales</taxon>
        <taxon>Alteromonadaceae</taxon>
        <taxon>Alteromonas/Salinimonas group</taxon>
        <taxon>Alteromonas</taxon>
    </lineage>
</organism>
<evidence type="ECO:0000256" key="1">
    <source>
        <dbReference type="ARBA" id="ARBA00038308"/>
    </source>
</evidence>
<dbReference type="SUPFAM" id="SSF101327">
    <property type="entry name" value="YgfB-like"/>
    <property type="match status" value="1"/>
</dbReference>
<dbReference type="InterPro" id="IPR036255">
    <property type="entry name" value="YgfB-like_sf"/>
</dbReference>
<comment type="caution">
    <text evidence="2">The sequence shown here is derived from an EMBL/GenBank/DDBJ whole genome shotgun (WGS) entry which is preliminary data.</text>
</comment>
<dbReference type="OrthoDB" id="9783391at2"/>
<sequence>MEYPMSTEFDSLTQCLADNEMVVDGAEIHGMMCGMLCGGMSLSEQQWLVVLQDTMNQGQPLASTVVSQLQNLFNETCQQLVDGQFALRLMLPDDNQPINDRGLALINWVQGFMAGFGLYQQKLSNCSGDVREALQDFSDIARMEEPMNDDEESEQALHEVVEYVRISALLCFNELGQSLLDDQQDTPSVH</sequence>